<organism evidence="12 13">
    <name type="scientific">Pseudovirgaria hyperparasitica</name>
    <dbReference type="NCBI Taxonomy" id="470096"/>
    <lineage>
        <taxon>Eukaryota</taxon>
        <taxon>Fungi</taxon>
        <taxon>Dikarya</taxon>
        <taxon>Ascomycota</taxon>
        <taxon>Pezizomycotina</taxon>
        <taxon>Dothideomycetes</taxon>
        <taxon>Dothideomycetes incertae sedis</taxon>
        <taxon>Acrospermales</taxon>
        <taxon>Acrospermaceae</taxon>
        <taxon>Pseudovirgaria</taxon>
    </lineage>
</organism>
<dbReference type="InterPro" id="IPR013112">
    <property type="entry name" value="FAD-bd_8"/>
</dbReference>
<evidence type="ECO:0000313" key="12">
    <source>
        <dbReference type="EMBL" id="KAF2756900.1"/>
    </source>
</evidence>
<proteinExistence type="inferred from homology"/>
<feature type="transmembrane region" description="Helical" evidence="10">
    <location>
        <begin position="149"/>
        <end position="168"/>
    </location>
</feature>
<comment type="subcellular location">
    <subcellularLocation>
        <location evidence="1">Membrane</location>
        <topology evidence="1">Multi-pass membrane protein</topology>
    </subcellularLocation>
</comment>
<dbReference type="Pfam" id="PF01794">
    <property type="entry name" value="Ferric_reduct"/>
    <property type="match status" value="1"/>
</dbReference>
<dbReference type="InterPro" id="IPR013130">
    <property type="entry name" value="Fe3_Rdtase_TM_dom"/>
</dbReference>
<evidence type="ECO:0000259" key="11">
    <source>
        <dbReference type="PROSITE" id="PS51384"/>
    </source>
</evidence>
<dbReference type="Pfam" id="PF08022">
    <property type="entry name" value="FAD_binding_8"/>
    <property type="match status" value="1"/>
</dbReference>
<evidence type="ECO:0000313" key="13">
    <source>
        <dbReference type="Proteomes" id="UP000799437"/>
    </source>
</evidence>
<dbReference type="PROSITE" id="PS51384">
    <property type="entry name" value="FAD_FR"/>
    <property type="match status" value="1"/>
</dbReference>
<reference evidence="12" key="1">
    <citation type="journal article" date="2020" name="Stud. Mycol.">
        <title>101 Dothideomycetes genomes: a test case for predicting lifestyles and emergence of pathogens.</title>
        <authorList>
            <person name="Haridas S."/>
            <person name="Albert R."/>
            <person name="Binder M."/>
            <person name="Bloem J."/>
            <person name="Labutti K."/>
            <person name="Salamov A."/>
            <person name="Andreopoulos B."/>
            <person name="Baker S."/>
            <person name="Barry K."/>
            <person name="Bills G."/>
            <person name="Bluhm B."/>
            <person name="Cannon C."/>
            <person name="Castanera R."/>
            <person name="Culley D."/>
            <person name="Daum C."/>
            <person name="Ezra D."/>
            <person name="Gonzalez J."/>
            <person name="Henrissat B."/>
            <person name="Kuo A."/>
            <person name="Liang C."/>
            <person name="Lipzen A."/>
            <person name="Lutzoni F."/>
            <person name="Magnuson J."/>
            <person name="Mondo S."/>
            <person name="Nolan M."/>
            <person name="Ohm R."/>
            <person name="Pangilinan J."/>
            <person name="Park H.-J."/>
            <person name="Ramirez L."/>
            <person name="Alfaro M."/>
            <person name="Sun H."/>
            <person name="Tritt A."/>
            <person name="Yoshinaga Y."/>
            <person name="Zwiers L.-H."/>
            <person name="Turgeon B."/>
            <person name="Goodwin S."/>
            <person name="Spatafora J."/>
            <person name="Crous P."/>
            <person name="Grigoriev I."/>
        </authorList>
    </citation>
    <scope>NUCLEOTIDE SEQUENCE</scope>
    <source>
        <strain evidence="12">CBS 121739</strain>
    </source>
</reference>
<accession>A0A6A6W4Q5</accession>
<dbReference type="GO" id="GO:0005886">
    <property type="term" value="C:plasma membrane"/>
    <property type="evidence" value="ECO:0007669"/>
    <property type="project" value="TreeGrafter"/>
</dbReference>
<dbReference type="GeneID" id="54484346"/>
<keyword evidence="5" id="KW-0249">Electron transport</keyword>
<dbReference type="AlphaFoldDB" id="A0A6A6W4Q5"/>
<dbReference type="InterPro" id="IPR051410">
    <property type="entry name" value="Ferric/Cupric_Reductase"/>
</dbReference>
<feature type="transmembrane region" description="Helical" evidence="10">
    <location>
        <begin position="188"/>
        <end position="210"/>
    </location>
</feature>
<dbReference type="Gene3D" id="3.40.50.80">
    <property type="entry name" value="Nucleotide-binding domain of ferredoxin-NADP reductase (FNR) module"/>
    <property type="match status" value="1"/>
</dbReference>
<dbReference type="EMBL" id="ML996574">
    <property type="protein sequence ID" value="KAF2756900.1"/>
    <property type="molecule type" value="Genomic_DNA"/>
</dbReference>
<evidence type="ECO:0000256" key="2">
    <source>
        <dbReference type="ARBA" id="ARBA00006278"/>
    </source>
</evidence>
<protein>
    <recommendedName>
        <fullName evidence="11">FAD-binding FR-type domain-containing protein</fullName>
    </recommendedName>
</protein>
<keyword evidence="9 10" id="KW-0472">Membrane</keyword>
<dbReference type="InterPro" id="IPR013121">
    <property type="entry name" value="Fe_red_NAD-bd_6"/>
</dbReference>
<feature type="transmembrane region" description="Helical" evidence="10">
    <location>
        <begin position="286"/>
        <end position="307"/>
    </location>
</feature>
<feature type="transmembrane region" description="Helical" evidence="10">
    <location>
        <begin position="55"/>
        <end position="75"/>
    </location>
</feature>
<dbReference type="GO" id="GO:0006826">
    <property type="term" value="P:iron ion transport"/>
    <property type="evidence" value="ECO:0007669"/>
    <property type="project" value="TreeGrafter"/>
</dbReference>
<dbReference type="OrthoDB" id="4494341at2759"/>
<keyword evidence="7" id="KW-0560">Oxidoreductase</keyword>
<dbReference type="RefSeq" id="XP_033599351.1">
    <property type="nucleotide sequence ID" value="XM_033743292.1"/>
</dbReference>
<dbReference type="PANTHER" id="PTHR32361:SF12">
    <property type="entry name" value="PUTATIVE (AFU_ORTHOLOGUE AFUA_1G14340)-RELATED"/>
    <property type="match status" value="1"/>
</dbReference>
<keyword evidence="8" id="KW-0406">Ion transport</keyword>
<evidence type="ECO:0000256" key="9">
    <source>
        <dbReference type="ARBA" id="ARBA00023136"/>
    </source>
</evidence>
<keyword evidence="13" id="KW-1185">Reference proteome</keyword>
<dbReference type="PANTHER" id="PTHR32361">
    <property type="entry name" value="FERRIC/CUPRIC REDUCTASE TRANSMEMBRANE COMPONENT"/>
    <property type="match status" value="1"/>
</dbReference>
<dbReference type="InterPro" id="IPR017927">
    <property type="entry name" value="FAD-bd_FR_type"/>
</dbReference>
<evidence type="ECO:0000256" key="5">
    <source>
        <dbReference type="ARBA" id="ARBA00022982"/>
    </source>
</evidence>
<dbReference type="CDD" id="cd06186">
    <property type="entry name" value="NOX_Duox_like_FAD_NADP"/>
    <property type="match status" value="1"/>
</dbReference>
<dbReference type="SFLD" id="SFLDS00052">
    <property type="entry name" value="Ferric_Reductase_Domain"/>
    <property type="match status" value="1"/>
</dbReference>
<dbReference type="Pfam" id="PF08030">
    <property type="entry name" value="NAD_binding_6"/>
    <property type="match status" value="1"/>
</dbReference>
<evidence type="ECO:0000256" key="7">
    <source>
        <dbReference type="ARBA" id="ARBA00023002"/>
    </source>
</evidence>
<keyword evidence="3" id="KW-0813">Transport</keyword>
<dbReference type="GO" id="GO:0006879">
    <property type="term" value="P:intracellular iron ion homeostasis"/>
    <property type="evidence" value="ECO:0007669"/>
    <property type="project" value="TreeGrafter"/>
</dbReference>
<dbReference type="SUPFAM" id="SSF52343">
    <property type="entry name" value="Ferredoxin reductase-like, C-terminal NADP-linked domain"/>
    <property type="match status" value="1"/>
</dbReference>
<feature type="transmembrane region" description="Helical" evidence="10">
    <location>
        <begin position="222"/>
        <end position="240"/>
    </location>
</feature>
<dbReference type="Proteomes" id="UP000799437">
    <property type="component" value="Unassembled WGS sequence"/>
</dbReference>
<dbReference type="SFLD" id="SFLDG01168">
    <property type="entry name" value="Ferric_reductase_subgroup_(FRE"/>
    <property type="match status" value="1"/>
</dbReference>
<keyword evidence="6 10" id="KW-1133">Transmembrane helix</keyword>
<evidence type="ECO:0000256" key="1">
    <source>
        <dbReference type="ARBA" id="ARBA00004141"/>
    </source>
</evidence>
<comment type="similarity">
    <text evidence="2">Belongs to the ferric reductase (FRE) family.</text>
</comment>
<evidence type="ECO:0000256" key="4">
    <source>
        <dbReference type="ARBA" id="ARBA00022692"/>
    </source>
</evidence>
<feature type="transmembrane region" description="Helical" evidence="10">
    <location>
        <begin position="260"/>
        <end position="279"/>
    </location>
</feature>
<feature type="domain" description="FAD-binding FR-type" evidence="11">
    <location>
        <begin position="343"/>
        <end position="468"/>
    </location>
</feature>
<sequence length="621" mass="71140">MIPNKAEDNLLWVLDEAIPDLSKRAGDHPSFANVSDLFSFAHGLAGVDQIGNYRWTYVLLLSFTLVCFITLILRIHQMIQSHIRHLAATTHPGKEGKNKQNFWKTNENWYWAKLKKHLFYAPLWKNRHNREWQLSSAINMGTLPSRFHMVLLVLYFGSNLAYCLILPYHEQEKAIIMASLRGRSGTLAAVNLIPTILFALRNNPLIWLLHVSYDTFNLLHRWAARIVVIETVVHTVAWFINTYRAGKWEQLSDTLATTPSYQWGLVGTVMFVSLFFTAWSPVRHAFYETFLNTHRLFAAVGIAGVYVHLDLHRLPQVPWMWIVLLFYGSEWFIRIYQIIYNSIATRATTSITVEALPFEASRVTVKLVRPWHPKPGCHAHIYVPAIALWSSHPFSIAWTHPEGTADDKEKMDVESLIGRRTTTHTISFICRAREGMTRKLYEKAANQPNHIWHTWGAVEGPYGGHDKLNSYGTIMLFAGGVGITHQINFVQEMIKGYEEGIVACKKLILVWTIPKVECCDWIKPWMDQILRMPGRRDILKIMVFISKPNNAIEVVSPSESVRMFPGRCDPQRLIDKEIRERDGAMAVTVCGPGVFADSVRAAVRNRVDVGVIDFIEEAFSY</sequence>
<dbReference type="GO" id="GO:0000293">
    <property type="term" value="F:ferric-chelate reductase activity"/>
    <property type="evidence" value="ECO:0007669"/>
    <property type="project" value="UniProtKB-ARBA"/>
</dbReference>
<keyword evidence="4 10" id="KW-0812">Transmembrane</keyword>
<gene>
    <name evidence="12" type="ORF">EJ05DRAFT_47298</name>
</gene>
<name>A0A6A6W4Q5_9PEZI</name>
<evidence type="ECO:0000256" key="10">
    <source>
        <dbReference type="SAM" id="Phobius"/>
    </source>
</evidence>
<dbReference type="InterPro" id="IPR039261">
    <property type="entry name" value="FNR_nucleotide-bd"/>
</dbReference>
<evidence type="ECO:0000256" key="6">
    <source>
        <dbReference type="ARBA" id="ARBA00022989"/>
    </source>
</evidence>
<evidence type="ECO:0000256" key="8">
    <source>
        <dbReference type="ARBA" id="ARBA00023065"/>
    </source>
</evidence>
<dbReference type="GO" id="GO:0015677">
    <property type="term" value="P:copper ion import"/>
    <property type="evidence" value="ECO:0007669"/>
    <property type="project" value="TreeGrafter"/>
</dbReference>
<feature type="transmembrane region" description="Helical" evidence="10">
    <location>
        <begin position="319"/>
        <end position="336"/>
    </location>
</feature>
<evidence type="ECO:0000256" key="3">
    <source>
        <dbReference type="ARBA" id="ARBA00022448"/>
    </source>
</evidence>